<dbReference type="AlphaFoldDB" id="A0A1H6TG28"/>
<reference evidence="1 2" key="1">
    <citation type="submission" date="2016-10" db="EMBL/GenBank/DDBJ databases">
        <authorList>
            <person name="de Groot N.N."/>
        </authorList>
    </citation>
    <scope>NUCLEOTIDE SEQUENCE [LARGE SCALE GENOMIC DNA]</scope>
    <source>
        <strain evidence="1 2">DSM 373</strain>
    </source>
</reference>
<dbReference type="OrthoDB" id="6941516at2"/>
<protein>
    <submittedName>
        <fullName evidence="1">Pyocin activator protein PrtN</fullName>
    </submittedName>
</protein>
<organism evidence="1 2">
    <name type="scientific">Azotobacter beijerinckii</name>
    <dbReference type="NCBI Taxonomy" id="170623"/>
    <lineage>
        <taxon>Bacteria</taxon>
        <taxon>Pseudomonadati</taxon>
        <taxon>Pseudomonadota</taxon>
        <taxon>Gammaproteobacteria</taxon>
        <taxon>Pseudomonadales</taxon>
        <taxon>Pseudomonadaceae</taxon>
        <taxon>Azotobacter</taxon>
    </lineage>
</organism>
<dbReference type="GO" id="GO:0006355">
    <property type="term" value="P:regulation of DNA-templated transcription"/>
    <property type="evidence" value="ECO:0007669"/>
    <property type="project" value="InterPro"/>
</dbReference>
<dbReference type="Proteomes" id="UP000199250">
    <property type="component" value="Unassembled WGS sequence"/>
</dbReference>
<name>A0A1H6TG28_9GAMM</name>
<proteinExistence type="predicted"/>
<dbReference type="InterPro" id="IPR020518">
    <property type="entry name" value="Tscrpt_reg_PrtN"/>
</dbReference>
<evidence type="ECO:0000313" key="2">
    <source>
        <dbReference type="Proteomes" id="UP000199250"/>
    </source>
</evidence>
<accession>A0A1H6TG28</accession>
<dbReference type="EMBL" id="FNYQ01000020">
    <property type="protein sequence ID" value="SEI74732.1"/>
    <property type="molecule type" value="Genomic_DNA"/>
</dbReference>
<dbReference type="Pfam" id="PF11112">
    <property type="entry name" value="PyocinActivator"/>
    <property type="match status" value="1"/>
</dbReference>
<gene>
    <name evidence="1" type="ORF">SAMN04244572_01529</name>
</gene>
<evidence type="ECO:0000313" key="1">
    <source>
        <dbReference type="EMBL" id="SEI74732.1"/>
    </source>
</evidence>
<dbReference type="RefSeq" id="WP_090731042.1">
    <property type="nucleotide sequence ID" value="NZ_FNYQ01000020.1"/>
</dbReference>
<sequence length="96" mass="10894">MTPAAQAYPREGRREASTLELLRRRYGCNYITVERLLLDHLPHIGTERYLRAEIRAGRIALPLSRLHDSERAPLIVYLSHLAAFLDRAEQGATNAA</sequence>